<dbReference type="NCBIfam" id="TIGR00544">
    <property type="entry name" value="lgt"/>
    <property type="match status" value="1"/>
</dbReference>
<evidence type="ECO:0000256" key="1">
    <source>
        <dbReference type="ARBA" id="ARBA00007150"/>
    </source>
</evidence>
<keyword evidence="9" id="KW-1185">Reference proteome</keyword>
<comment type="function">
    <text evidence="7">Catalyzes the transfer of the diacylglyceryl group from phosphatidylglycerol to the sulfhydryl group of the N-terminal cysteine of a prolipoprotein, the first step in the formation of mature lipoproteins.</text>
</comment>
<feature type="transmembrane region" description="Helical" evidence="7">
    <location>
        <begin position="207"/>
        <end position="224"/>
    </location>
</feature>
<comment type="similarity">
    <text evidence="1 7">Belongs to the Lgt family.</text>
</comment>
<dbReference type="AlphaFoldDB" id="A0A840EBY2"/>
<comment type="catalytic activity">
    <reaction evidence="7">
        <text>L-cysteinyl-[prolipoprotein] + a 1,2-diacyl-sn-glycero-3-phospho-(1'-sn-glycerol) = an S-1,2-diacyl-sn-glyceryl-L-cysteinyl-[prolipoprotein] + sn-glycerol 1-phosphate + H(+)</text>
        <dbReference type="Rhea" id="RHEA:56712"/>
        <dbReference type="Rhea" id="RHEA-COMP:14679"/>
        <dbReference type="Rhea" id="RHEA-COMP:14680"/>
        <dbReference type="ChEBI" id="CHEBI:15378"/>
        <dbReference type="ChEBI" id="CHEBI:29950"/>
        <dbReference type="ChEBI" id="CHEBI:57685"/>
        <dbReference type="ChEBI" id="CHEBI:64716"/>
        <dbReference type="ChEBI" id="CHEBI:140658"/>
        <dbReference type="EC" id="2.5.1.145"/>
    </reaction>
</comment>
<evidence type="ECO:0000256" key="7">
    <source>
        <dbReference type="HAMAP-Rule" id="MF_01147"/>
    </source>
</evidence>
<dbReference type="PANTHER" id="PTHR30589:SF0">
    <property type="entry name" value="PHOSPHATIDYLGLYCEROL--PROLIPOPROTEIN DIACYLGLYCERYL TRANSFERASE"/>
    <property type="match status" value="1"/>
</dbReference>
<feature type="transmembrane region" description="Helical" evidence="7">
    <location>
        <begin position="23"/>
        <end position="43"/>
    </location>
</feature>
<reference evidence="8 9" key="1">
    <citation type="submission" date="2020-08" db="EMBL/GenBank/DDBJ databases">
        <title>Genomic Encyclopedia of Type Strains, Phase IV (KMG-IV): sequencing the most valuable type-strain genomes for metagenomic binning, comparative biology and taxonomic classification.</title>
        <authorList>
            <person name="Goeker M."/>
        </authorList>
    </citation>
    <scope>NUCLEOTIDE SEQUENCE [LARGE SCALE GENOMIC DNA]</scope>
    <source>
        <strain evidence="8 9">DSM 105137</strain>
    </source>
</reference>
<feature type="binding site" evidence="7">
    <location>
        <position position="140"/>
    </location>
    <ligand>
        <name>a 1,2-diacyl-sn-glycero-3-phospho-(1'-sn-glycerol)</name>
        <dbReference type="ChEBI" id="CHEBI:64716"/>
    </ligand>
</feature>
<evidence type="ECO:0000256" key="2">
    <source>
        <dbReference type="ARBA" id="ARBA00022475"/>
    </source>
</evidence>
<evidence type="ECO:0000313" key="9">
    <source>
        <dbReference type="Proteomes" id="UP000576209"/>
    </source>
</evidence>
<dbReference type="InterPro" id="IPR001640">
    <property type="entry name" value="Lgt"/>
</dbReference>
<dbReference type="Pfam" id="PF01790">
    <property type="entry name" value="LGT"/>
    <property type="match status" value="1"/>
</dbReference>
<keyword evidence="5 7" id="KW-1133">Transmembrane helix</keyword>
<comment type="pathway">
    <text evidence="7">Protein modification; lipoprotein biosynthesis (diacylglyceryl transfer).</text>
</comment>
<proteinExistence type="inferred from homology"/>
<comment type="caution">
    <text evidence="8">The sequence shown here is derived from an EMBL/GenBank/DDBJ whole genome shotgun (WGS) entry which is preliminary data.</text>
</comment>
<dbReference type="EMBL" id="JACIFF010000005">
    <property type="protein sequence ID" value="MBB4079508.1"/>
    <property type="molecule type" value="Genomic_DNA"/>
</dbReference>
<feature type="transmembrane region" description="Helical" evidence="7">
    <location>
        <begin position="178"/>
        <end position="198"/>
    </location>
</feature>
<dbReference type="UniPathway" id="UPA00664"/>
<name>A0A840EBY2_9BACT</name>
<accession>A0A840EBY2</accession>
<protein>
    <recommendedName>
        <fullName evidence="7">Phosphatidylglycerol--prolipoprotein diacylglyceryl transferase</fullName>
        <ecNumber evidence="7">2.5.1.145</ecNumber>
    </recommendedName>
</protein>
<keyword evidence="6 7" id="KW-0472">Membrane</keyword>
<feature type="transmembrane region" description="Helical" evidence="7">
    <location>
        <begin position="128"/>
        <end position="145"/>
    </location>
</feature>
<feature type="transmembrane region" description="Helical" evidence="7">
    <location>
        <begin position="55"/>
        <end position="76"/>
    </location>
</feature>
<dbReference type="RefSeq" id="WP_183495759.1">
    <property type="nucleotide sequence ID" value="NZ_JACIFF010000005.1"/>
</dbReference>
<gene>
    <name evidence="7" type="primary">lgt</name>
    <name evidence="8" type="ORF">GGR28_002133</name>
</gene>
<evidence type="ECO:0000256" key="6">
    <source>
        <dbReference type="ARBA" id="ARBA00023136"/>
    </source>
</evidence>
<dbReference type="GO" id="GO:0042158">
    <property type="term" value="P:lipoprotein biosynthetic process"/>
    <property type="evidence" value="ECO:0007669"/>
    <property type="project" value="UniProtKB-UniRule"/>
</dbReference>
<dbReference type="PANTHER" id="PTHR30589">
    <property type="entry name" value="PROLIPOPROTEIN DIACYLGLYCERYL TRANSFERASE"/>
    <property type="match status" value="1"/>
</dbReference>
<keyword evidence="2 7" id="KW-1003">Cell membrane</keyword>
<dbReference type="GO" id="GO:0008961">
    <property type="term" value="F:phosphatidylglycerol-prolipoprotein diacylglyceryl transferase activity"/>
    <property type="evidence" value="ECO:0007669"/>
    <property type="project" value="UniProtKB-UniRule"/>
</dbReference>
<comment type="subcellular location">
    <subcellularLocation>
        <location evidence="7">Cell membrane</location>
        <topology evidence="7">Multi-pass membrane protein</topology>
    </subcellularLocation>
</comment>
<dbReference type="GO" id="GO:0005886">
    <property type="term" value="C:plasma membrane"/>
    <property type="evidence" value="ECO:0007669"/>
    <property type="project" value="UniProtKB-SubCell"/>
</dbReference>
<organism evidence="8 9">
    <name type="scientific">Neolewinella aquimaris</name>
    <dbReference type="NCBI Taxonomy" id="1835722"/>
    <lineage>
        <taxon>Bacteria</taxon>
        <taxon>Pseudomonadati</taxon>
        <taxon>Bacteroidota</taxon>
        <taxon>Saprospiria</taxon>
        <taxon>Saprospirales</taxon>
        <taxon>Lewinellaceae</taxon>
        <taxon>Neolewinella</taxon>
    </lineage>
</organism>
<feature type="transmembrane region" description="Helical" evidence="7">
    <location>
        <begin position="236"/>
        <end position="259"/>
    </location>
</feature>
<keyword evidence="4 7" id="KW-0812">Transmembrane</keyword>
<evidence type="ECO:0000256" key="4">
    <source>
        <dbReference type="ARBA" id="ARBA00022692"/>
    </source>
</evidence>
<sequence>MLLYITWDASPDIFTIGPITLRWYGMMFAVGFLLGFMMVRRMFLREGAPEAWLDYCFYFLIGGTILGARLGHILFYQWDYYSQHPGDIIKVWEGGLASHGGVIGVVTALWLFSKFVSKKSFFWISDKVAAPIALVGAMIRFGNLMNSEIVGTPSDAPWAFLFVNAVPKSLADVPRHPVQIYESLSYLLTFLVLIALYWKTDAPKKPGFLTGLWFVLIFGFRFIWEYFKSDQGGFGVALTTGQWLSVPLVLGGALMMALARPKPGHLG</sequence>
<evidence type="ECO:0000256" key="3">
    <source>
        <dbReference type="ARBA" id="ARBA00022679"/>
    </source>
</evidence>
<evidence type="ECO:0000256" key="5">
    <source>
        <dbReference type="ARBA" id="ARBA00022989"/>
    </source>
</evidence>
<dbReference type="Proteomes" id="UP000576209">
    <property type="component" value="Unassembled WGS sequence"/>
</dbReference>
<keyword evidence="8" id="KW-0449">Lipoprotein</keyword>
<keyword evidence="3 7" id="KW-0808">Transferase</keyword>
<evidence type="ECO:0000313" key="8">
    <source>
        <dbReference type="EMBL" id="MBB4079508.1"/>
    </source>
</evidence>
<dbReference type="EC" id="2.5.1.145" evidence="7"/>
<dbReference type="HAMAP" id="MF_01147">
    <property type="entry name" value="Lgt"/>
    <property type="match status" value="1"/>
</dbReference>
<feature type="transmembrane region" description="Helical" evidence="7">
    <location>
        <begin position="96"/>
        <end position="116"/>
    </location>
</feature>